<feature type="domain" description="Cupin type-2" evidence="2">
    <location>
        <begin position="37"/>
        <end position="106"/>
    </location>
</feature>
<dbReference type="SUPFAM" id="SSF51182">
    <property type="entry name" value="RmlC-like cupins"/>
    <property type="match status" value="1"/>
</dbReference>
<reference evidence="3 4" key="1">
    <citation type="submission" date="2024-05" db="EMBL/GenBank/DDBJ databases">
        <title>Roseateles sp. DJS-2-20 16S ribosomal RNA gene Genome sequencing and assembly.</title>
        <authorList>
            <person name="Woo H."/>
        </authorList>
    </citation>
    <scope>NUCLEOTIDE SEQUENCE [LARGE SCALE GENOMIC DNA]</scope>
    <source>
        <strain evidence="3 4">DJS-2-20</strain>
    </source>
</reference>
<gene>
    <name evidence="3" type="ORF">ABDJ85_09915</name>
</gene>
<keyword evidence="4" id="KW-1185">Reference proteome</keyword>
<evidence type="ECO:0000259" key="2">
    <source>
        <dbReference type="Pfam" id="PF07883"/>
    </source>
</evidence>
<comment type="caution">
    <text evidence="3">The sequence shown here is derived from an EMBL/GenBank/DDBJ whole genome shotgun (WGS) entry which is preliminary data.</text>
</comment>
<dbReference type="Pfam" id="PF07883">
    <property type="entry name" value="Cupin_2"/>
    <property type="match status" value="1"/>
</dbReference>
<dbReference type="PANTHER" id="PTHR35848:SF6">
    <property type="entry name" value="CUPIN TYPE-2 DOMAIN-CONTAINING PROTEIN"/>
    <property type="match status" value="1"/>
</dbReference>
<evidence type="ECO:0000256" key="1">
    <source>
        <dbReference type="ARBA" id="ARBA00022723"/>
    </source>
</evidence>
<protein>
    <submittedName>
        <fullName evidence="3">Cupin domain-containing protein</fullName>
    </submittedName>
</protein>
<dbReference type="RefSeq" id="WP_347704598.1">
    <property type="nucleotide sequence ID" value="NZ_JBDPZD010000002.1"/>
</dbReference>
<evidence type="ECO:0000313" key="3">
    <source>
        <dbReference type="EMBL" id="MEO3691786.1"/>
    </source>
</evidence>
<evidence type="ECO:0000313" key="4">
    <source>
        <dbReference type="Proteomes" id="UP001495147"/>
    </source>
</evidence>
<dbReference type="Gene3D" id="2.60.120.10">
    <property type="entry name" value="Jelly Rolls"/>
    <property type="match status" value="1"/>
</dbReference>
<name>A0ABV0G233_9BURK</name>
<keyword evidence="1" id="KW-0479">Metal-binding</keyword>
<dbReference type="PANTHER" id="PTHR35848">
    <property type="entry name" value="OXALATE-BINDING PROTEIN"/>
    <property type="match status" value="1"/>
</dbReference>
<dbReference type="InterPro" id="IPR013096">
    <property type="entry name" value="Cupin_2"/>
</dbReference>
<accession>A0ABV0G233</accession>
<dbReference type="Proteomes" id="UP001495147">
    <property type="component" value="Unassembled WGS sequence"/>
</dbReference>
<dbReference type="InterPro" id="IPR011051">
    <property type="entry name" value="RmlC_Cupin_sf"/>
</dbReference>
<dbReference type="InterPro" id="IPR051610">
    <property type="entry name" value="GPI/OXD"/>
</dbReference>
<dbReference type="CDD" id="cd07008">
    <property type="entry name" value="cupin_yp_001338853-like"/>
    <property type="match status" value="1"/>
</dbReference>
<dbReference type="InterPro" id="IPR014710">
    <property type="entry name" value="RmlC-like_jellyroll"/>
</dbReference>
<dbReference type="EMBL" id="JBDPZD010000002">
    <property type="protein sequence ID" value="MEO3691786.1"/>
    <property type="molecule type" value="Genomic_DNA"/>
</dbReference>
<sequence>MTSRRIFPSAAYMTPADDEPVRSVVVETPEAVVVAWYVQPGQRIPAHVHPAGQDTWTVLSGQGLYQTDAAGDTRPLKPGDIAIATPGSVHGVYNHGSEVLQFVSVVTPAAAGYERLPAAD</sequence>
<organism evidence="3 4">
    <name type="scientific">Roseateles paludis</name>
    <dbReference type="NCBI Taxonomy" id="3145238"/>
    <lineage>
        <taxon>Bacteria</taxon>
        <taxon>Pseudomonadati</taxon>
        <taxon>Pseudomonadota</taxon>
        <taxon>Betaproteobacteria</taxon>
        <taxon>Burkholderiales</taxon>
        <taxon>Sphaerotilaceae</taxon>
        <taxon>Roseateles</taxon>
    </lineage>
</organism>
<proteinExistence type="predicted"/>